<evidence type="ECO:0000313" key="2">
    <source>
        <dbReference type="EMBL" id="MBA5221621.1"/>
    </source>
</evidence>
<dbReference type="GO" id="GO:0006508">
    <property type="term" value="P:proteolysis"/>
    <property type="evidence" value="ECO:0007669"/>
    <property type="project" value="InterPro"/>
</dbReference>
<proteinExistence type="predicted"/>
<sequence>MVLIGADEYQNFPGLPAVHNNLDRLAELFTSPQAGGLPTGHCVTVRNPADRKDVLDAVYQAASEATDTLVVYFAGHGMPSPDGSLYLALGHSEQGRKLYESVAYSDLRAEVLESAAPRKVVILDCCYSGAALEGYMGGSDEFAAQTAIEGTCVMTASAATQAAMAPLGAPFTAFTGELVRAVSEGIPEVSDPLDMDSLYRHVRRELAAKGMPVPRQRAGDQGHAIALFRNKWKRPRAKPTLAALREEWFRAIREGLLWHVRDVPALGKGRLRTDFGDHGLIGSLLIARIAVRLARGESRARICDWLAASPFFTAPGPDGDELNELIAKVQFGFEQDGLATTVVVLDGLGLLSWSPESTDMLLLEYWAAQRGRTMPRTRVERELRELWHSTDSYVHAALSALPSSPLEAYPDVWERLKGEPDFRVGNVGAMALGRLGGDRAWDRWMSTRPWSILKARHLVSLGGDLARCQAAQRALGRLLDQAPPGDEFRGVLERAAEIIREQLECIALAVEGMSAIEYELLRERSLDEHFQDSCLVTFQQHLLERRYQLFTPFPEHAATHGTWGPLPWWSIALHDEREQRAAQELLARGGMQLGVTAKSRDADELVITCQEPGPGPSRITARLHFDLHDAVHACELLLLARRQKVAVDFLSEHIDEWDDREVNLIGTFPIDLGGDLGTTLADIATHALRRLMPGASGSAFHNEGVASLDMLLKSSRLPQICRHPR</sequence>
<protein>
    <submittedName>
        <fullName evidence="2">Caspase family protein</fullName>
    </submittedName>
</protein>
<dbReference type="SUPFAM" id="SSF52129">
    <property type="entry name" value="Caspase-like"/>
    <property type="match status" value="1"/>
</dbReference>
<dbReference type="GO" id="GO:0004197">
    <property type="term" value="F:cysteine-type endopeptidase activity"/>
    <property type="evidence" value="ECO:0007669"/>
    <property type="project" value="InterPro"/>
</dbReference>
<dbReference type="AlphaFoldDB" id="A0A7W2HU13"/>
<evidence type="ECO:0000313" key="3">
    <source>
        <dbReference type="Proteomes" id="UP000587608"/>
    </source>
</evidence>
<accession>A0A7W2HU13</accession>
<dbReference type="Gene3D" id="3.40.50.1460">
    <property type="match status" value="1"/>
</dbReference>
<reference evidence="2 3" key="1">
    <citation type="submission" date="2020-07" db="EMBL/GenBank/DDBJ databases">
        <title>Differential regulation of undecylprodigiosin biosynthesis in the yeast-scavenging Streptomyces strain MBK6.</title>
        <authorList>
            <person name="Baral B."/>
            <person name="Siitonen V."/>
            <person name="Laughlin M."/>
            <person name="Yamada K."/>
            <person name="Ilomaeki M."/>
            <person name="Metsae-Ketelae M."/>
            <person name="Niemi J."/>
        </authorList>
    </citation>
    <scope>NUCLEOTIDE SEQUENCE [LARGE SCALE GENOMIC DNA]</scope>
    <source>
        <strain evidence="2 3">MBK6</strain>
    </source>
</reference>
<dbReference type="RefSeq" id="WP_191852489.1">
    <property type="nucleotide sequence ID" value="NZ_JACERG010000008.1"/>
</dbReference>
<dbReference type="EMBL" id="JACERG010000008">
    <property type="protein sequence ID" value="MBA5221621.1"/>
    <property type="molecule type" value="Genomic_DNA"/>
</dbReference>
<gene>
    <name evidence="2" type="ORF">H1X69_09330</name>
</gene>
<dbReference type="Proteomes" id="UP000587608">
    <property type="component" value="Unassembled WGS sequence"/>
</dbReference>
<organism evidence="2 3">
    <name type="scientific">Streptomyces griseoaurantiacus</name>
    <dbReference type="NCBI Taxonomy" id="68213"/>
    <lineage>
        <taxon>Bacteria</taxon>
        <taxon>Bacillati</taxon>
        <taxon>Actinomycetota</taxon>
        <taxon>Actinomycetes</taxon>
        <taxon>Kitasatosporales</taxon>
        <taxon>Streptomycetaceae</taxon>
        <taxon>Streptomyces</taxon>
        <taxon>Streptomyces aurantiacus group</taxon>
    </lineage>
</organism>
<dbReference type="Pfam" id="PF00656">
    <property type="entry name" value="Peptidase_C14"/>
    <property type="match status" value="1"/>
</dbReference>
<dbReference type="InterPro" id="IPR029030">
    <property type="entry name" value="Caspase-like_dom_sf"/>
</dbReference>
<dbReference type="NCBIfam" id="NF047832">
    <property type="entry name" value="caspase_w_EACC1"/>
    <property type="match status" value="1"/>
</dbReference>
<name>A0A7W2HU13_9ACTN</name>
<dbReference type="InterPro" id="IPR011600">
    <property type="entry name" value="Pept_C14_caspase"/>
</dbReference>
<evidence type="ECO:0000259" key="1">
    <source>
        <dbReference type="Pfam" id="PF00656"/>
    </source>
</evidence>
<feature type="domain" description="Peptidase C14 caspase" evidence="1">
    <location>
        <begin position="2"/>
        <end position="212"/>
    </location>
</feature>
<comment type="caution">
    <text evidence="2">The sequence shown here is derived from an EMBL/GenBank/DDBJ whole genome shotgun (WGS) entry which is preliminary data.</text>
</comment>